<dbReference type="InterPro" id="IPR036676">
    <property type="entry name" value="PurM-like_C_sf"/>
</dbReference>
<evidence type="ECO:0000313" key="4">
    <source>
        <dbReference type="EMBL" id="SEL85338.1"/>
    </source>
</evidence>
<dbReference type="GO" id="GO:0051604">
    <property type="term" value="P:protein maturation"/>
    <property type="evidence" value="ECO:0007669"/>
    <property type="project" value="TreeGrafter"/>
</dbReference>
<dbReference type="PIRSF" id="PIRSF005644">
    <property type="entry name" value="Hdrgns_mtr_HypE"/>
    <property type="match status" value="1"/>
</dbReference>
<evidence type="ECO:0000259" key="2">
    <source>
        <dbReference type="Pfam" id="PF00586"/>
    </source>
</evidence>
<dbReference type="SUPFAM" id="SSF55326">
    <property type="entry name" value="PurM N-terminal domain-like"/>
    <property type="match status" value="1"/>
</dbReference>
<reference evidence="5" key="1">
    <citation type="submission" date="2016-10" db="EMBL/GenBank/DDBJ databases">
        <authorList>
            <person name="Varghese N."/>
            <person name="Submissions S."/>
        </authorList>
    </citation>
    <scope>NUCLEOTIDE SEQUENCE [LARGE SCALE GENOMIC DNA]</scope>
    <source>
        <strain evidence="5">Jip14</strain>
    </source>
</reference>
<dbReference type="CDD" id="cd02197">
    <property type="entry name" value="HypE"/>
    <property type="match status" value="1"/>
</dbReference>
<evidence type="ECO:0000313" key="5">
    <source>
        <dbReference type="Proteomes" id="UP000198916"/>
    </source>
</evidence>
<feature type="domain" description="PurM-like N-terminal" evidence="2">
    <location>
        <begin position="43"/>
        <end position="153"/>
    </location>
</feature>
<dbReference type="Proteomes" id="UP000198916">
    <property type="component" value="Unassembled WGS sequence"/>
</dbReference>
<evidence type="ECO:0000256" key="1">
    <source>
        <dbReference type="ARBA" id="ARBA00006243"/>
    </source>
</evidence>
<dbReference type="InterPro" id="IPR011854">
    <property type="entry name" value="HypE"/>
</dbReference>
<dbReference type="OrthoDB" id="9801934at2"/>
<dbReference type="PANTHER" id="PTHR30303">
    <property type="entry name" value="HYDROGENASE ISOENZYMES FORMATION PROTEIN HYPE"/>
    <property type="match status" value="1"/>
</dbReference>
<dbReference type="PANTHER" id="PTHR30303:SF0">
    <property type="entry name" value="CARBAMOYL DEHYDRATASE HYPE"/>
    <property type="match status" value="1"/>
</dbReference>
<dbReference type="InterPro" id="IPR036921">
    <property type="entry name" value="PurM-like_N_sf"/>
</dbReference>
<dbReference type="Gene3D" id="3.30.1330.10">
    <property type="entry name" value="PurM-like, N-terminal domain"/>
    <property type="match status" value="1"/>
</dbReference>
<dbReference type="RefSeq" id="WP_090608743.1">
    <property type="nucleotide sequence ID" value="NZ_FNZR01000011.1"/>
</dbReference>
<comment type="similarity">
    <text evidence="1">Belongs to the HypE family.</text>
</comment>
<dbReference type="AlphaFoldDB" id="A0A1H7TKW8"/>
<dbReference type="EMBL" id="FNZR01000011">
    <property type="protein sequence ID" value="SEL85338.1"/>
    <property type="molecule type" value="Genomic_DNA"/>
</dbReference>
<dbReference type="Pfam" id="PF02769">
    <property type="entry name" value="AIRS_C"/>
    <property type="match status" value="1"/>
</dbReference>
<dbReference type="InterPro" id="IPR010918">
    <property type="entry name" value="PurM-like_C_dom"/>
</dbReference>
<dbReference type="NCBIfam" id="TIGR02124">
    <property type="entry name" value="hypE"/>
    <property type="match status" value="1"/>
</dbReference>
<organism evidence="4 5">
    <name type="scientific">Parapedobacter koreensis</name>
    <dbReference type="NCBI Taxonomy" id="332977"/>
    <lineage>
        <taxon>Bacteria</taxon>
        <taxon>Pseudomonadati</taxon>
        <taxon>Bacteroidota</taxon>
        <taxon>Sphingobacteriia</taxon>
        <taxon>Sphingobacteriales</taxon>
        <taxon>Sphingobacteriaceae</taxon>
        <taxon>Parapedobacter</taxon>
    </lineage>
</organism>
<feature type="domain" description="PurM-like C-terminal" evidence="3">
    <location>
        <begin position="166"/>
        <end position="313"/>
    </location>
</feature>
<proteinExistence type="inferred from homology"/>
<keyword evidence="5" id="KW-1185">Reference proteome</keyword>
<accession>A0A1H7TKW8</accession>
<sequence>MQTNNQTSGIIDLQYGGGGEQMNKLLDDVVFHYLRNDILNVRHDGAFLDLEGRLAFSTDSYVVSPLFFKGGNIGDLAVNGTVNDLAMCGAVPRYLSLAFIIEEGFAMQRFVDIVKSIRMAASHAGVQVVTGDTKVVEHGKGDGIYINTSGIGTLHARAAIGIDNIREGDAVLVNASIATHGMAIMSEREGLQFGSDIVSDTAPLNHTVLTLMERFGGGIRFLRDATRGGLASILHEIATAGCFGIDLVEERLPVLSDVRNACELLGLDPVYVANEGVFICVVPDSIREAVLETLRIEDPAAAHIGTITTDHPGKIISASAFGGRHVVHPLVGEQLPRIC</sequence>
<dbReference type="Gene3D" id="3.90.650.10">
    <property type="entry name" value="PurM-like C-terminal domain"/>
    <property type="match status" value="1"/>
</dbReference>
<dbReference type="STRING" id="332977.SAMN05421740_111128"/>
<dbReference type="Pfam" id="PF00586">
    <property type="entry name" value="AIRS"/>
    <property type="match status" value="1"/>
</dbReference>
<protein>
    <submittedName>
        <fullName evidence="4">Hydrogenase expression/formation protein HypE</fullName>
    </submittedName>
</protein>
<gene>
    <name evidence="4" type="ORF">SAMN05421740_111128</name>
</gene>
<dbReference type="SUPFAM" id="SSF56042">
    <property type="entry name" value="PurM C-terminal domain-like"/>
    <property type="match status" value="1"/>
</dbReference>
<evidence type="ECO:0000259" key="3">
    <source>
        <dbReference type="Pfam" id="PF02769"/>
    </source>
</evidence>
<name>A0A1H7TKW8_9SPHI</name>
<dbReference type="InterPro" id="IPR016188">
    <property type="entry name" value="PurM-like_N"/>
</dbReference>